<organism evidence="3 4">
    <name type="scientific">Exidia glandulosa HHB12029</name>
    <dbReference type="NCBI Taxonomy" id="1314781"/>
    <lineage>
        <taxon>Eukaryota</taxon>
        <taxon>Fungi</taxon>
        <taxon>Dikarya</taxon>
        <taxon>Basidiomycota</taxon>
        <taxon>Agaricomycotina</taxon>
        <taxon>Agaricomycetes</taxon>
        <taxon>Auriculariales</taxon>
        <taxon>Exidiaceae</taxon>
        <taxon>Exidia</taxon>
    </lineage>
</organism>
<dbReference type="InterPro" id="IPR013087">
    <property type="entry name" value="Znf_C2H2_type"/>
</dbReference>
<accession>A0A165BU81</accession>
<keyword evidence="1" id="KW-0863">Zinc-finger</keyword>
<dbReference type="GO" id="GO:0008270">
    <property type="term" value="F:zinc ion binding"/>
    <property type="evidence" value="ECO:0007669"/>
    <property type="project" value="UniProtKB-KW"/>
</dbReference>
<feature type="domain" description="C2H2-type" evidence="2">
    <location>
        <begin position="67"/>
        <end position="92"/>
    </location>
</feature>
<reference evidence="3 4" key="1">
    <citation type="journal article" date="2016" name="Mol. Biol. Evol.">
        <title>Comparative Genomics of Early-Diverging Mushroom-Forming Fungi Provides Insights into the Origins of Lignocellulose Decay Capabilities.</title>
        <authorList>
            <person name="Nagy L.G."/>
            <person name="Riley R."/>
            <person name="Tritt A."/>
            <person name="Adam C."/>
            <person name="Daum C."/>
            <person name="Floudas D."/>
            <person name="Sun H."/>
            <person name="Yadav J.S."/>
            <person name="Pangilinan J."/>
            <person name="Larsson K.H."/>
            <person name="Matsuura K."/>
            <person name="Barry K."/>
            <person name="Labutti K."/>
            <person name="Kuo R."/>
            <person name="Ohm R.A."/>
            <person name="Bhattacharya S.S."/>
            <person name="Shirouzu T."/>
            <person name="Yoshinaga Y."/>
            <person name="Martin F.M."/>
            <person name="Grigoriev I.V."/>
            <person name="Hibbett D.S."/>
        </authorList>
    </citation>
    <scope>NUCLEOTIDE SEQUENCE [LARGE SCALE GENOMIC DNA]</scope>
    <source>
        <strain evidence="3 4">HHB12029</strain>
    </source>
</reference>
<dbReference type="PROSITE" id="PS50157">
    <property type="entry name" value="ZINC_FINGER_C2H2_2"/>
    <property type="match status" value="1"/>
</dbReference>
<evidence type="ECO:0000259" key="2">
    <source>
        <dbReference type="PROSITE" id="PS50157"/>
    </source>
</evidence>
<name>A0A165BU81_EXIGL</name>
<keyword evidence="1" id="KW-0479">Metal-binding</keyword>
<keyword evidence="1" id="KW-0862">Zinc</keyword>
<protein>
    <recommendedName>
        <fullName evidence="2">C2H2-type domain-containing protein</fullName>
    </recommendedName>
</protein>
<evidence type="ECO:0000313" key="4">
    <source>
        <dbReference type="Proteomes" id="UP000077266"/>
    </source>
</evidence>
<proteinExistence type="predicted"/>
<evidence type="ECO:0000256" key="1">
    <source>
        <dbReference type="PROSITE-ProRule" id="PRU00042"/>
    </source>
</evidence>
<evidence type="ECO:0000313" key="3">
    <source>
        <dbReference type="EMBL" id="KZV81247.1"/>
    </source>
</evidence>
<dbReference type="AlphaFoldDB" id="A0A165BU81"/>
<gene>
    <name evidence="3" type="ORF">EXIGLDRAFT_731562</name>
</gene>
<keyword evidence="4" id="KW-1185">Reference proteome</keyword>
<sequence>MSAYYYQQAPYAQPSYPHGYYGVPVIAQPPRQSASVVLCAKQFPDPCTDYIQHSLLPPTSAPTILTRRCNECNRGFAGSAELELHQNSGNGA</sequence>
<dbReference type="InParanoid" id="A0A165BU81"/>
<dbReference type="Proteomes" id="UP000077266">
    <property type="component" value="Unassembled WGS sequence"/>
</dbReference>
<dbReference type="EMBL" id="KV426406">
    <property type="protein sequence ID" value="KZV81247.1"/>
    <property type="molecule type" value="Genomic_DNA"/>
</dbReference>